<proteinExistence type="predicted"/>
<accession>A0A368ZLI0</accession>
<gene>
    <name evidence="2" type="ORF">DFQ08_101543</name>
</gene>
<keyword evidence="3" id="KW-1185">Reference proteome</keyword>
<dbReference type="Proteomes" id="UP000253436">
    <property type="component" value="Unassembled WGS sequence"/>
</dbReference>
<evidence type="ECO:0000259" key="1">
    <source>
        <dbReference type="Pfam" id="PF18942"/>
    </source>
</evidence>
<dbReference type="NCBIfam" id="NF038128">
    <property type="entry name" value="choice_anch_J"/>
    <property type="match status" value="1"/>
</dbReference>
<dbReference type="Pfam" id="PF18942">
    <property type="entry name" value="DUF5689"/>
    <property type="match status" value="1"/>
</dbReference>
<protein>
    <recommendedName>
        <fullName evidence="1">DUF5689 domain-containing protein</fullName>
    </recommendedName>
</protein>
<dbReference type="RefSeq" id="WP_245935352.1">
    <property type="nucleotide sequence ID" value="NZ_QPJO01000001.1"/>
</dbReference>
<dbReference type="InterPro" id="IPR043744">
    <property type="entry name" value="DUF5689"/>
</dbReference>
<dbReference type="EMBL" id="QPJO01000001">
    <property type="protein sequence ID" value="RCW93745.1"/>
    <property type="molecule type" value="Genomic_DNA"/>
</dbReference>
<dbReference type="AlphaFoldDB" id="A0A368ZLI0"/>
<dbReference type="Gene3D" id="2.60.120.200">
    <property type="match status" value="1"/>
</dbReference>
<name>A0A368ZLI0_9FLAO</name>
<evidence type="ECO:0000313" key="2">
    <source>
        <dbReference type="EMBL" id="RCW93745.1"/>
    </source>
</evidence>
<evidence type="ECO:0000313" key="3">
    <source>
        <dbReference type="Proteomes" id="UP000253436"/>
    </source>
</evidence>
<comment type="caution">
    <text evidence="2">The sequence shown here is derived from an EMBL/GenBank/DDBJ whole genome shotgun (WGS) entry which is preliminary data.</text>
</comment>
<dbReference type="PROSITE" id="PS51257">
    <property type="entry name" value="PROKAR_LIPOPROTEIN"/>
    <property type="match status" value="1"/>
</dbReference>
<sequence length="485" mass="53103">MNKFLNFILLVMASVAITSCVQDDDYTIPSSLGDEENYALQDLLDTATEVSFDYAKDLYNSDPNGDGDTDDAIPFAVENEIYIKGYVSSSDRTGNFYKELYIQNKAENPTSAIKVVLDQVSNYNQFNKGREVYIKLTGLFIGEERTGSGVYTIGGGTEFDQYGGTVTSLNFNQIAQNVLRSNTTEEIVPLNITFAEITNQHVGMFVQIDGVEFADNLAGLQYFDPIEVYDTSRTLQSCSGFGYDTFLLETSSFADFKEMDLPLGNGSIQAVVSKTFDASNFVLALNSVDDVAMDGDRCSLLDLDEFVTLFEEDFEGMPTGSAISSNGWTSYAEVGSYNWRALTTTDEGNPGPGNTIASMGAYNSSTDENIAWLISPSIDLDAQNTEFVNFQSSNSFSDDSELEVLISTDWDGTTANIATATWTALPAIIVGDDEYYEDWFDSGLINLSSYSGTAYVAFKYIGGFPPSGNIDGTFEIDNYKVLGEN</sequence>
<feature type="domain" description="DUF5689" evidence="1">
    <location>
        <begin position="48"/>
        <end position="291"/>
    </location>
</feature>
<organism evidence="2 3">
    <name type="scientific">Winogradskyella arenosi</name>
    <dbReference type="NCBI Taxonomy" id="533325"/>
    <lineage>
        <taxon>Bacteria</taxon>
        <taxon>Pseudomonadati</taxon>
        <taxon>Bacteroidota</taxon>
        <taxon>Flavobacteriia</taxon>
        <taxon>Flavobacteriales</taxon>
        <taxon>Flavobacteriaceae</taxon>
        <taxon>Winogradskyella</taxon>
    </lineage>
</organism>
<reference evidence="2 3" key="1">
    <citation type="submission" date="2018-07" db="EMBL/GenBank/DDBJ databases">
        <title>Genomic Encyclopedia of Type Strains, Phase III (KMG-III): the genomes of soil and plant-associated and newly described type strains.</title>
        <authorList>
            <person name="Whitman W."/>
        </authorList>
    </citation>
    <scope>NUCLEOTIDE SEQUENCE [LARGE SCALE GENOMIC DNA]</scope>
    <source>
        <strain evidence="2 3">CECT 7958</strain>
    </source>
</reference>